<evidence type="ECO:0000256" key="1">
    <source>
        <dbReference type="SAM" id="Phobius"/>
    </source>
</evidence>
<sequence>MSNPMFIKRPRNVRNPKGVRIRAALRAAAGLLLFFLLLRSDVLPLWVCGVLLAASILLGICDVYADYRRKRPRQRWRDAWLMLLCLSLVMGVIMPSVVFAEAPDDRATACMLLGLGAVSFAACLYSLWRWRRLRSDAGLRLWQLRMKRRKLTASRRMQANR</sequence>
<dbReference type="Proteomes" id="UP000195772">
    <property type="component" value="Unassembled WGS sequence"/>
</dbReference>
<dbReference type="EMBL" id="NFHB01000007">
    <property type="protein sequence ID" value="OUN02594.1"/>
    <property type="molecule type" value="Genomic_DNA"/>
</dbReference>
<dbReference type="RefSeq" id="WP_087402963.1">
    <property type="nucleotide sequence ID" value="NZ_NFHB01000007.1"/>
</dbReference>
<keyword evidence="1" id="KW-1133">Transmembrane helix</keyword>
<reference evidence="3" key="1">
    <citation type="submission" date="2017-04" db="EMBL/GenBank/DDBJ databases">
        <title>Function of individual gut microbiota members based on whole genome sequencing of pure cultures obtained from chicken caecum.</title>
        <authorList>
            <person name="Medvecky M."/>
            <person name="Cejkova D."/>
            <person name="Polansky O."/>
            <person name="Karasova D."/>
            <person name="Kubasova T."/>
            <person name="Cizek A."/>
            <person name="Rychlik I."/>
        </authorList>
    </citation>
    <scope>NUCLEOTIDE SEQUENCE [LARGE SCALE GENOMIC DNA]</scope>
    <source>
        <strain evidence="3">An90</strain>
    </source>
</reference>
<proteinExistence type="predicted"/>
<feature type="transmembrane region" description="Helical" evidence="1">
    <location>
        <begin position="21"/>
        <end position="38"/>
    </location>
</feature>
<keyword evidence="1" id="KW-0812">Transmembrane</keyword>
<keyword evidence="1" id="KW-0472">Membrane</keyword>
<feature type="transmembrane region" description="Helical" evidence="1">
    <location>
        <begin position="106"/>
        <end position="128"/>
    </location>
</feature>
<gene>
    <name evidence="2" type="ORF">B5G41_11145</name>
</gene>
<comment type="caution">
    <text evidence="2">The sequence shown here is derived from an EMBL/GenBank/DDBJ whole genome shotgun (WGS) entry which is preliminary data.</text>
</comment>
<organism evidence="2 3">
    <name type="scientific">Alistipes onderdonkii</name>
    <dbReference type="NCBI Taxonomy" id="328813"/>
    <lineage>
        <taxon>Bacteria</taxon>
        <taxon>Pseudomonadati</taxon>
        <taxon>Bacteroidota</taxon>
        <taxon>Bacteroidia</taxon>
        <taxon>Bacteroidales</taxon>
        <taxon>Rikenellaceae</taxon>
        <taxon>Alistipes</taxon>
    </lineage>
</organism>
<feature type="transmembrane region" description="Helical" evidence="1">
    <location>
        <begin position="79"/>
        <end position="100"/>
    </location>
</feature>
<evidence type="ECO:0000313" key="3">
    <source>
        <dbReference type="Proteomes" id="UP000195772"/>
    </source>
</evidence>
<name>A0A1Y3QSG9_9BACT</name>
<evidence type="ECO:0000313" key="2">
    <source>
        <dbReference type="EMBL" id="OUN02594.1"/>
    </source>
</evidence>
<accession>A0A1Y3QSG9</accession>
<dbReference type="AlphaFoldDB" id="A0A1Y3QSG9"/>
<protein>
    <submittedName>
        <fullName evidence="2">Uncharacterized protein</fullName>
    </submittedName>
</protein>
<feature type="transmembrane region" description="Helical" evidence="1">
    <location>
        <begin position="44"/>
        <end position="67"/>
    </location>
</feature>